<evidence type="ECO:0000313" key="2">
    <source>
        <dbReference type="EMBL" id="RNE95752.1"/>
    </source>
</evidence>
<organism evidence="2 3">
    <name type="scientific">Trypanosoma conorhini</name>
    <dbReference type="NCBI Taxonomy" id="83891"/>
    <lineage>
        <taxon>Eukaryota</taxon>
        <taxon>Discoba</taxon>
        <taxon>Euglenozoa</taxon>
        <taxon>Kinetoplastea</taxon>
        <taxon>Metakinetoplastina</taxon>
        <taxon>Trypanosomatida</taxon>
        <taxon>Trypanosomatidae</taxon>
        <taxon>Trypanosoma</taxon>
    </lineage>
</organism>
<keyword evidence="1" id="KW-0812">Transmembrane</keyword>
<dbReference type="RefSeq" id="XP_029223146.1">
    <property type="nucleotide sequence ID" value="XM_029376721.1"/>
</dbReference>
<keyword evidence="1" id="KW-0472">Membrane</keyword>
<sequence>MSCGAVQDSRACLPDAGKSEYSTPPSTPPFGGRDCCGCAAYFVSSRRQESVGVSVEMWQLHAKVTPYQLRRALVGGAALMTLTVLAAFGFYLDQRHDCGRFVCLFGRRFSINEFPTHGLHTHEAV</sequence>
<dbReference type="AlphaFoldDB" id="A0A422MR98"/>
<feature type="transmembrane region" description="Helical" evidence="1">
    <location>
        <begin position="72"/>
        <end position="92"/>
    </location>
</feature>
<proteinExistence type="predicted"/>
<gene>
    <name evidence="2" type="ORF">Tco025E_09918</name>
</gene>
<dbReference type="GeneID" id="40323529"/>
<dbReference type="Proteomes" id="UP000284403">
    <property type="component" value="Unassembled WGS sequence"/>
</dbReference>
<evidence type="ECO:0000313" key="3">
    <source>
        <dbReference type="Proteomes" id="UP000284403"/>
    </source>
</evidence>
<keyword evidence="1" id="KW-1133">Transmembrane helix</keyword>
<name>A0A422MR98_9TRYP</name>
<dbReference type="EMBL" id="MKKU01001377">
    <property type="protein sequence ID" value="RNE95752.1"/>
    <property type="molecule type" value="Genomic_DNA"/>
</dbReference>
<accession>A0A422MR98</accession>
<keyword evidence="3" id="KW-1185">Reference proteome</keyword>
<reference evidence="2 3" key="1">
    <citation type="journal article" date="2018" name="BMC Genomics">
        <title>Genomic comparison of Trypanosoma conorhini and Trypanosoma rangeli to Trypanosoma cruzi strains of high and low virulence.</title>
        <authorList>
            <person name="Bradwell K.R."/>
            <person name="Koparde V.N."/>
            <person name="Matveyev A.V."/>
            <person name="Serrano M.G."/>
            <person name="Alves J.M."/>
            <person name="Parikh H."/>
            <person name="Huang B."/>
            <person name="Lee V."/>
            <person name="Espinosa-Alvarez O."/>
            <person name="Ortiz P.A."/>
            <person name="Costa-Martins A.G."/>
            <person name="Teixeira M.M."/>
            <person name="Buck G.A."/>
        </authorList>
    </citation>
    <scope>NUCLEOTIDE SEQUENCE [LARGE SCALE GENOMIC DNA]</scope>
    <source>
        <strain evidence="2 3">025E</strain>
    </source>
</reference>
<protein>
    <submittedName>
        <fullName evidence="2">Uncharacterized protein</fullName>
    </submittedName>
</protein>
<evidence type="ECO:0000256" key="1">
    <source>
        <dbReference type="SAM" id="Phobius"/>
    </source>
</evidence>
<comment type="caution">
    <text evidence="2">The sequence shown here is derived from an EMBL/GenBank/DDBJ whole genome shotgun (WGS) entry which is preliminary data.</text>
</comment>